<dbReference type="PROSITE" id="PS00912">
    <property type="entry name" value="DHODEHASE_2"/>
    <property type="match status" value="1"/>
</dbReference>
<evidence type="ECO:0000256" key="5">
    <source>
        <dbReference type="ARBA" id="ARBA00005359"/>
    </source>
</evidence>
<dbReference type="PROSITE" id="PS00911">
    <property type="entry name" value="DHODEHASE_1"/>
    <property type="match status" value="1"/>
</dbReference>
<dbReference type="InterPro" id="IPR012135">
    <property type="entry name" value="Dihydroorotate_DH_1_2"/>
</dbReference>
<keyword evidence="12" id="KW-0472">Membrane</keyword>
<dbReference type="CDD" id="cd04738">
    <property type="entry name" value="DHOD_2_like"/>
    <property type="match status" value="1"/>
</dbReference>
<evidence type="ECO:0000256" key="7">
    <source>
        <dbReference type="ARBA" id="ARBA00018366"/>
    </source>
</evidence>
<dbReference type="NCBIfam" id="NF003645">
    <property type="entry name" value="PRK05286.1-2"/>
    <property type="match status" value="1"/>
</dbReference>
<dbReference type="GO" id="GO:0016020">
    <property type="term" value="C:membrane"/>
    <property type="evidence" value="ECO:0007669"/>
    <property type="project" value="UniProtKB-SubCell"/>
</dbReference>
<dbReference type="EC" id="1.3.5.2" evidence="6 14"/>
<evidence type="ECO:0000256" key="9">
    <source>
        <dbReference type="ARBA" id="ARBA00022643"/>
    </source>
</evidence>
<dbReference type="NCBIfam" id="TIGR01036">
    <property type="entry name" value="pyrD_sub2"/>
    <property type="match status" value="1"/>
</dbReference>
<gene>
    <name evidence="16" type="ORF">DX908_11025</name>
</gene>
<comment type="catalytic activity">
    <reaction evidence="13">
        <text>(S)-dihydroorotate + a quinone = orotate + a quinol</text>
        <dbReference type="Rhea" id="RHEA:30187"/>
        <dbReference type="ChEBI" id="CHEBI:24646"/>
        <dbReference type="ChEBI" id="CHEBI:30839"/>
        <dbReference type="ChEBI" id="CHEBI:30864"/>
        <dbReference type="ChEBI" id="CHEBI:132124"/>
        <dbReference type="EC" id="1.3.5.2"/>
    </reaction>
</comment>
<name>A0A371RJX1_9PROT</name>
<keyword evidence="9" id="KW-0288">FMN</keyword>
<dbReference type="RefSeq" id="WP_116392385.1">
    <property type="nucleotide sequence ID" value="NZ_QUQO01000001.1"/>
</dbReference>
<comment type="cofactor">
    <cofactor evidence="1">
        <name>FMN</name>
        <dbReference type="ChEBI" id="CHEBI:58210"/>
    </cofactor>
</comment>
<accession>A0A371RJX1</accession>
<dbReference type="InParanoid" id="A0A371RJX1"/>
<evidence type="ECO:0000256" key="1">
    <source>
        <dbReference type="ARBA" id="ARBA00001917"/>
    </source>
</evidence>
<dbReference type="PIRSF" id="PIRSF000164">
    <property type="entry name" value="DHO_oxidase"/>
    <property type="match status" value="1"/>
</dbReference>
<comment type="caution">
    <text evidence="16">The sequence shown here is derived from an EMBL/GenBank/DDBJ whole genome shotgun (WGS) entry which is preliminary data.</text>
</comment>
<dbReference type="InterPro" id="IPR050074">
    <property type="entry name" value="DHO_dehydrogenase"/>
</dbReference>
<evidence type="ECO:0000256" key="4">
    <source>
        <dbReference type="ARBA" id="ARBA00005161"/>
    </source>
</evidence>
<dbReference type="InterPro" id="IPR005719">
    <property type="entry name" value="Dihydroorotate_DH_2"/>
</dbReference>
<evidence type="ECO:0000256" key="11">
    <source>
        <dbReference type="ARBA" id="ARBA00023002"/>
    </source>
</evidence>
<dbReference type="NCBIfam" id="NF003652">
    <property type="entry name" value="PRK05286.2-5"/>
    <property type="match status" value="1"/>
</dbReference>
<dbReference type="OrthoDB" id="9802377at2"/>
<dbReference type="AlphaFoldDB" id="A0A371RJX1"/>
<dbReference type="FunCoup" id="A0A371RJX1">
    <property type="interactions" value="476"/>
</dbReference>
<dbReference type="Proteomes" id="UP000264589">
    <property type="component" value="Unassembled WGS sequence"/>
</dbReference>
<dbReference type="Pfam" id="PF01180">
    <property type="entry name" value="DHO_dh"/>
    <property type="match status" value="1"/>
</dbReference>
<evidence type="ECO:0000256" key="12">
    <source>
        <dbReference type="ARBA" id="ARBA00023136"/>
    </source>
</evidence>
<keyword evidence="10" id="KW-0665">Pyrimidine biosynthesis</keyword>
<evidence type="ECO:0000256" key="3">
    <source>
        <dbReference type="ARBA" id="ARBA00004370"/>
    </source>
</evidence>
<evidence type="ECO:0000256" key="8">
    <source>
        <dbReference type="ARBA" id="ARBA00022630"/>
    </source>
</evidence>
<dbReference type="Gene3D" id="3.20.20.70">
    <property type="entry name" value="Aldolase class I"/>
    <property type="match status" value="1"/>
</dbReference>
<dbReference type="InterPro" id="IPR013785">
    <property type="entry name" value="Aldolase_TIM"/>
</dbReference>
<dbReference type="PANTHER" id="PTHR48109">
    <property type="entry name" value="DIHYDROOROTATE DEHYDROGENASE (QUINONE), MITOCHONDRIAL-RELATED"/>
    <property type="match status" value="1"/>
</dbReference>
<evidence type="ECO:0000256" key="10">
    <source>
        <dbReference type="ARBA" id="ARBA00022975"/>
    </source>
</evidence>
<dbReference type="GO" id="GO:0005737">
    <property type="term" value="C:cytoplasm"/>
    <property type="evidence" value="ECO:0007669"/>
    <property type="project" value="InterPro"/>
</dbReference>
<dbReference type="EMBL" id="QUQO01000001">
    <property type="protein sequence ID" value="RFB05752.1"/>
    <property type="molecule type" value="Genomic_DNA"/>
</dbReference>
<organism evidence="16 17">
    <name type="scientific">Parvularcula marina</name>
    <dbReference type="NCBI Taxonomy" id="2292771"/>
    <lineage>
        <taxon>Bacteria</taxon>
        <taxon>Pseudomonadati</taxon>
        <taxon>Pseudomonadota</taxon>
        <taxon>Alphaproteobacteria</taxon>
        <taxon>Parvularculales</taxon>
        <taxon>Parvularculaceae</taxon>
        <taxon>Parvularcula</taxon>
    </lineage>
</organism>
<dbReference type="PANTHER" id="PTHR48109:SF4">
    <property type="entry name" value="DIHYDROOROTATE DEHYDROGENASE (QUINONE), MITOCHONDRIAL"/>
    <property type="match status" value="1"/>
</dbReference>
<comment type="similarity">
    <text evidence="5">Belongs to the dihydroorotate dehydrogenase family. Type 2 subfamily.</text>
</comment>
<dbReference type="GO" id="GO:0006207">
    <property type="term" value="P:'de novo' pyrimidine nucleobase biosynthetic process"/>
    <property type="evidence" value="ECO:0007669"/>
    <property type="project" value="UniProtKB-UniRule"/>
</dbReference>
<keyword evidence="8" id="KW-0285">Flavoprotein</keyword>
<evidence type="ECO:0000313" key="16">
    <source>
        <dbReference type="EMBL" id="RFB05752.1"/>
    </source>
</evidence>
<feature type="domain" description="Dihydroorotate dehydrogenase catalytic" evidence="15">
    <location>
        <begin position="43"/>
        <end position="328"/>
    </location>
</feature>
<evidence type="ECO:0000313" key="17">
    <source>
        <dbReference type="Proteomes" id="UP000264589"/>
    </source>
</evidence>
<dbReference type="InterPro" id="IPR001295">
    <property type="entry name" value="Dihydroorotate_DH_CS"/>
</dbReference>
<comment type="function">
    <text evidence="2">Catalyzes the conversion of dihydroorotate to orotate with quinone as electron acceptor.</text>
</comment>
<proteinExistence type="inferred from homology"/>
<dbReference type="GO" id="GO:0106430">
    <property type="term" value="F:dihydroorotate dehydrogenase (quinone) activity"/>
    <property type="evidence" value="ECO:0007669"/>
    <property type="project" value="UniProtKB-EC"/>
</dbReference>
<dbReference type="SUPFAM" id="SSF51395">
    <property type="entry name" value="FMN-linked oxidoreductases"/>
    <property type="match status" value="1"/>
</dbReference>
<dbReference type="InterPro" id="IPR005720">
    <property type="entry name" value="Dihydroorotate_DH_cat"/>
</dbReference>
<evidence type="ECO:0000256" key="2">
    <source>
        <dbReference type="ARBA" id="ARBA00003125"/>
    </source>
</evidence>
<dbReference type="GO" id="GO:0044205">
    <property type="term" value="P:'de novo' UMP biosynthetic process"/>
    <property type="evidence" value="ECO:0007669"/>
    <property type="project" value="UniProtKB-UniPathway"/>
</dbReference>
<comment type="subcellular location">
    <subcellularLocation>
        <location evidence="3">Membrane</location>
    </subcellularLocation>
</comment>
<keyword evidence="17" id="KW-1185">Reference proteome</keyword>
<evidence type="ECO:0000256" key="6">
    <source>
        <dbReference type="ARBA" id="ARBA00012791"/>
    </source>
</evidence>
<evidence type="ECO:0000256" key="14">
    <source>
        <dbReference type="NCBIfam" id="TIGR01036"/>
    </source>
</evidence>
<protein>
    <recommendedName>
        <fullName evidence="7 14">Dihydroorotate dehydrogenase (quinone)</fullName>
        <ecNumber evidence="6 14">1.3.5.2</ecNumber>
    </recommendedName>
</protein>
<keyword evidence="11 16" id="KW-0560">Oxidoreductase</keyword>
<evidence type="ECO:0000259" key="15">
    <source>
        <dbReference type="Pfam" id="PF01180"/>
    </source>
</evidence>
<reference evidence="16 17" key="1">
    <citation type="submission" date="2018-08" db="EMBL/GenBank/DDBJ databases">
        <title>Parvularcula sp. SM1705, isolated from surface water of the South Sea China.</title>
        <authorList>
            <person name="Sun L."/>
        </authorList>
    </citation>
    <scope>NUCLEOTIDE SEQUENCE [LARGE SCALE GENOMIC DNA]</scope>
    <source>
        <strain evidence="16 17">SM1705</strain>
    </source>
</reference>
<sequence>MSIWRLGTRAFHAFDPETAHNLTIRALKAGVGPQRKGDLFPALETKVAGLTFPNPLGLAAGFDKNAAVPDACLNMGFGFVEVGAVTPRPQAGNDKPRVFRLSRDQAVINRYGFNNDGLEAIAARLSARSGRGIVGINLGANKDSTDRVGDYVTCAARLAPLVSFCTVNVSSPNTPGLRALQEKDVLMSLLKNVRMAMTGNAKLFLKIAPDLGDEDRADLVELAKAAPIDALVISNTTIGERDRLAHDPDQKGGLSGRPLFPLSTARLKEFAGALSGAVPLIGVGGISGAQDAYEKILGGASLVQLYTALVYKGPDLVIDILEGLSERLSADGFQDVADAVGKGL</sequence>
<dbReference type="UniPathway" id="UPA00070">
    <property type="reaction ID" value="UER00946"/>
</dbReference>
<comment type="pathway">
    <text evidence="4">Pyrimidine metabolism; UMP biosynthesis via de novo pathway; orotate from (S)-dihydroorotate (quinone route): step 1/1.</text>
</comment>
<evidence type="ECO:0000256" key="13">
    <source>
        <dbReference type="ARBA" id="ARBA00048639"/>
    </source>
</evidence>